<dbReference type="GO" id="GO:0007165">
    <property type="term" value="P:signal transduction"/>
    <property type="evidence" value="ECO:0007669"/>
    <property type="project" value="TreeGrafter"/>
</dbReference>
<evidence type="ECO:0000313" key="2">
    <source>
        <dbReference type="EMBL" id="KAK7850317.1"/>
    </source>
</evidence>
<dbReference type="GO" id="GO:0005737">
    <property type="term" value="C:cytoplasm"/>
    <property type="evidence" value="ECO:0007669"/>
    <property type="project" value="TreeGrafter"/>
</dbReference>
<dbReference type="InterPro" id="IPR001245">
    <property type="entry name" value="Ser-Thr/Tyr_kinase_cat_dom"/>
</dbReference>
<dbReference type="InterPro" id="IPR011009">
    <property type="entry name" value="Kinase-like_dom_sf"/>
</dbReference>
<dbReference type="InterPro" id="IPR020635">
    <property type="entry name" value="Tyr_kinase_cat_dom"/>
</dbReference>
<dbReference type="SUPFAM" id="SSF56112">
    <property type="entry name" value="Protein kinase-like (PK-like)"/>
    <property type="match status" value="1"/>
</dbReference>
<comment type="caution">
    <text evidence="2">The sequence shown here is derived from an EMBL/GenBank/DDBJ whole genome shotgun (WGS) entry which is preliminary data.</text>
</comment>
<dbReference type="PANTHER" id="PTHR23257:SF980">
    <property type="entry name" value="SERINE_THREONINE-PROTEIN KINASE STY46"/>
    <property type="match status" value="1"/>
</dbReference>
<dbReference type="PROSITE" id="PS50011">
    <property type="entry name" value="PROTEIN_KINASE_DOM"/>
    <property type="match status" value="1"/>
</dbReference>
<dbReference type="SMART" id="SM00219">
    <property type="entry name" value="TyrKc"/>
    <property type="match status" value="1"/>
</dbReference>
<dbReference type="Gene3D" id="1.10.510.10">
    <property type="entry name" value="Transferase(Phosphotransferase) domain 1"/>
    <property type="match status" value="1"/>
</dbReference>
<dbReference type="AlphaFoldDB" id="A0AAW0LHD8"/>
<dbReference type="Pfam" id="PF07714">
    <property type="entry name" value="PK_Tyr_Ser-Thr"/>
    <property type="match status" value="1"/>
</dbReference>
<dbReference type="GO" id="GO:0005524">
    <property type="term" value="F:ATP binding"/>
    <property type="evidence" value="ECO:0007669"/>
    <property type="project" value="InterPro"/>
</dbReference>
<name>A0AAW0LHD8_QUESU</name>
<evidence type="ECO:0000259" key="1">
    <source>
        <dbReference type="PROSITE" id="PS50011"/>
    </source>
</evidence>
<reference evidence="2 3" key="1">
    <citation type="journal article" date="2018" name="Sci. Data">
        <title>The draft genome sequence of cork oak.</title>
        <authorList>
            <person name="Ramos A.M."/>
            <person name="Usie A."/>
            <person name="Barbosa P."/>
            <person name="Barros P.M."/>
            <person name="Capote T."/>
            <person name="Chaves I."/>
            <person name="Simoes F."/>
            <person name="Abreu I."/>
            <person name="Carrasquinho I."/>
            <person name="Faro C."/>
            <person name="Guimaraes J.B."/>
            <person name="Mendonca D."/>
            <person name="Nobrega F."/>
            <person name="Rodrigues L."/>
            <person name="Saibo N.J.M."/>
            <person name="Varela M.C."/>
            <person name="Egas C."/>
            <person name="Matos J."/>
            <person name="Miguel C.M."/>
            <person name="Oliveira M.M."/>
            <person name="Ricardo C.P."/>
            <person name="Goncalves S."/>
        </authorList>
    </citation>
    <scope>NUCLEOTIDE SEQUENCE [LARGE SCALE GENOMIC DNA]</scope>
    <source>
        <strain evidence="3">cv. HL8</strain>
        <tissue evidence="2">Leaves</tissue>
    </source>
</reference>
<keyword evidence="2" id="KW-0808">Transferase</keyword>
<sequence length="176" mass="20211">MATLVKVYGPPMSTAVSRVLASLYEKNVEFQLFYINMLHVYRQTQKSLSSSSSSPLAKYQHLKMKLKHLHFSVVKIADFGIARNASSIWCYDCRNRTYRWMAPEVIKHKTYDHKVDVFSFGVLVWELLTGKCHLPYEHLTPLQAAVGVVQKVAEERMDRQKGKSPSRVSAFVRSVD</sequence>
<protein>
    <submittedName>
        <fullName evidence="2">Serine/threonine-protein kinase sty46</fullName>
    </submittedName>
</protein>
<gene>
    <name evidence="2" type="primary">STY46_0</name>
    <name evidence="2" type="ORF">CFP56_001189</name>
</gene>
<keyword evidence="3" id="KW-1185">Reference proteome</keyword>
<feature type="domain" description="Protein kinase" evidence="1">
    <location>
        <begin position="1"/>
        <end position="176"/>
    </location>
</feature>
<dbReference type="InterPro" id="IPR000719">
    <property type="entry name" value="Prot_kinase_dom"/>
</dbReference>
<dbReference type="PANTHER" id="PTHR23257">
    <property type="entry name" value="SERINE-THREONINE PROTEIN KINASE"/>
    <property type="match status" value="1"/>
</dbReference>
<dbReference type="InterPro" id="IPR050167">
    <property type="entry name" value="Ser_Thr_protein_kinase"/>
</dbReference>
<dbReference type="GO" id="GO:0004713">
    <property type="term" value="F:protein tyrosine kinase activity"/>
    <property type="evidence" value="ECO:0007669"/>
    <property type="project" value="InterPro"/>
</dbReference>
<accession>A0AAW0LHD8</accession>
<proteinExistence type="predicted"/>
<evidence type="ECO:0000313" key="3">
    <source>
        <dbReference type="Proteomes" id="UP000237347"/>
    </source>
</evidence>
<dbReference type="Proteomes" id="UP000237347">
    <property type="component" value="Unassembled WGS sequence"/>
</dbReference>
<dbReference type="EMBL" id="PKMF04000102">
    <property type="protein sequence ID" value="KAK7850317.1"/>
    <property type="molecule type" value="Genomic_DNA"/>
</dbReference>
<keyword evidence="2" id="KW-0418">Kinase</keyword>
<organism evidence="2 3">
    <name type="scientific">Quercus suber</name>
    <name type="common">Cork oak</name>
    <dbReference type="NCBI Taxonomy" id="58331"/>
    <lineage>
        <taxon>Eukaryota</taxon>
        <taxon>Viridiplantae</taxon>
        <taxon>Streptophyta</taxon>
        <taxon>Embryophyta</taxon>
        <taxon>Tracheophyta</taxon>
        <taxon>Spermatophyta</taxon>
        <taxon>Magnoliopsida</taxon>
        <taxon>eudicotyledons</taxon>
        <taxon>Gunneridae</taxon>
        <taxon>Pentapetalae</taxon>
        <taxon>rosids</taxon>
        <taxon>fabids</taxon>
        <taxon>Fagales</taxon>
        <taxon>Fagaceae</taxon>
        <taxon>Quercus</taxon>
    </lineage>
</organism>